<feature type="region of interest" description="Disordered" evidence="1">
    <location>
        <begin position="1"/>
        <end position="56"/>
    </location>
</feature>
<dbReference type="Proteomes" id="UP000237000">
    <property type="component" value="Unassembled WGS sequence"/>
</dbReference>
<name>A0A2P5FRV6_TREOI</name>
<protein>
    <submittedName>
        <fullName evidence="2">Uncharacterized protein</fullName>
    </submittedName>
</protein>
<proteinExistence type="predicted"/>
<evidence type="ECO:0000313" key="3">
    <source>
        <dbReference type="Proteomes" id="UP000237000"/>
    </source>
</evidence>
<dbReference type="AlphaFoldDB" id="A0A2P5FRV6"/>
<evidence type="ECO:0000313" key="2">
    <source>
        <dbReference type="EMBL" id="POO00548.1"/>
    </source>
</evidence>
<dbReference type="OrthoDB" id="1938885at2759"/>
<organism evidence="2 3">
    <name type="scientific">Trema orientale</name>
    <name type="common">Charcoal tree</name>
    <name type="synonym">Celtis orientalis</name>
    <dbReference type="NCBI Taxonomy" id="63057"/>
    <lineage>
        <taxon>Eukaryota</taxon>
        <taxon>Viridiplantae</taxon>
        <taxon>Streptophyta</taxon>
        <taxon>Embryophyta</taxon>
        <taxon>Tracheophyta</taxon>
        <taxon>Spermatophyta</taxon>
        <taxon>Magnoliopsida</taxon>
        <taxon>eudicotyledons</taxon>
        <taxon>Gunneridae</taxon>
        <taxon>Pentapetalae</taxon>
        <taxon>rosids</taxon>
        <taxon>fabids</taxon>
        <taxon>Rosales</taxon>
        <taxon>Cannabaceae</taxon>
        <taxon>Trema</taxon>
    </lineage>
</organism>
<dbReference type="PANTHER" id="PTHR48205:SF1">
    <property type="entry name" value="OS01G0742766 PROTEIN"/>
    <property type="match status" value="1"/>
</dbReference>
<gene>
    <name evidence="2" type="ORF">TorRG33x02_036220</name>
</gene>
<comment type="caution">
    <text evidence="2">The sequence shown here is derived from an EMBL/GenBank/DDBJ whole genome shotgun (WGS) entry which is preliminary data.</text>
</comment>
<dbReference type="InParanoid" id="A0A2P5FRV6"/>
<dbReference type="EMBL" id="JXTC01000012">
    <property type="protein sequence ID" value="POO00548.1"/>
    <property type="molecule type" value="Genomic_DNA"/>
</dbReference>
<evidence type="ECO:0000256" key="1">
    <source>
        <dbReference type="SAM" id="MobiDB-lite"/>
    </source>
</evidence>
<dbReference type="PANTHER" id="PTHR48205">
    <property type="entry name" value="OS01G0742766 PROTEIN"/>
    <property type="match status" value="1"/>
</dbReference>
<accession>A0A2P5FRV6</accession>
<keyword evidence="3" id="KW-1185">Reference proteome</keyword>
<reference evidence="3" key="1">
    <citation type="submission" date="2016-06" db="EMBL/GenBank/DDBJ databases">
        <title>Parallel loss of symbiosis genes in relatives of nitrogen-fixing non-legume Parasponia.</title>
        <authorList>
            <person name="Van Velzen R."/>
            <person name="Holmer R."/>
            <person name="Bu F."/>
            <person name="Rutten L."/>
            <person name="Van Zeijl A."/>
            <person name="Liu W."/>
            <person name="Santuari L."/>
            <person name="Cao Q."/>
            <person name="Sharma T."/>
            <person name="Shen D."/>
            <person name="Roswanjaya Y."/>
            <person name="Wardhani T."/>
            <person name="Kalhor M.S."/>
            <person name="Jansen J."/>
            <person name="Van den Hoogen J."/>
            <person name="Gungor B."/>
            <person name="Hartog M."/>
            <person name="Hontelez J."/>
            <person name="Verver J."/>
            <person name="Yang W.-C."/>
            <person name="Schijlen E."/>
            <person name="Repin R."/>
            <person name="Schilthuizen M."/>
            <person name="Schranz E."/>
            <person name="Heidstra R."/>
            <person name="Miyata K."/>
            <person name="Fedorova E."/>
            <person name="Kohlen W."/>
            <person name="Bisseling T."/>
            <person name="Smit S."/>
            <person name="Geurts R."/>
        </authorList>
    </citation>
    <scope>NUCLEOTIDE SEQUENCE [LARGE SCALE GENOMIC DNA]</scope>
    <source>
        <strain evidence="3">cv. RG33-2</strain>
    </source>
</reference>
<sequence>MGPTPSQIGFTDSGGGSSNLEGIGEANMAPEPEPKRRKIQQPPPRRIITSGGSEGVDKSVAVSQISNVNFRIQQAKNFAIAQAQQDGCTGNFRVIDSPFGNYFVPVVPTRKDLTA</sequence>
<feature type="compositionally biased region" description="Polar residues" evidence="1">
    <location>
        <begin position="1"/>
        <end position="10"/>
    </location>
</feature>